<protein>
    <submittedName>
        <fullName evidence="2">Uncharacterized protein</fullName>
    </submittedName>
</protein>
<dbReference type="AlphaFoldDB" id="A0A1Q8CDT5"/>
<gene>
    <name evidence="2" type="ORF">BU204_28920</name>
</gene>
<feature type="compositionally biased region" description="Basic and acidic residues" evidence="1">
    <location>
        <begin position="15"/>
        <end position="58"/>
    </location>
</feature>
<feature type="region of interest" description="Disordered" evidence="1">
    <location>
        <begin position="1"/>
        <end position="69"/>
    </location>
</feature>
<evidence type="ECO:0000256" key="1">
    <source>
        <dbReference type="SAM" id="MobiDB-lite"/>
    </source>
</evidence>
<organism evidence="2 3">
    <name type="scientific">Actinophytocola xanthii</name>
    <dbReference type="NCBI Taxonomy" id="1912961"/>
    <lineage>
        <taxon>Bacteria</taxon>
        <taxon>Bacillati</taxon>
        <taxon>Actinomycetota</taxon>
        <taxon>Actinomycetes</taxon>
        <taxon>Pseudonocardiales</taxon>
        <taxon>Pseudonocardiaceae</taxon>
    </lineage>
</organism>
<dbReference type="EMBL" id="MSIE01000060">
    <property type="protein sequence ID" value="OLF12531.1"/>
    <property type="molecule type" value="Genomic_DNA"/>
</dbReference>
<comment type="caution">
    <text evidence="2">The sequence shown here is derived from an EMBL/GenBank/DDBJ whole genome shotgun (WGS) entry which is preliminary data.</text>
</comment>
<keyword evidence="3" id="KW-1185">Reference proteome</keyword>
<dbReference type="RefSeq" id="WP_075128940.1">
    <property type="nucleotide sequence ID" value="NZ_MSIE01000060.1"/>
</dbReference>
<dbReference type="STRING" id="1912961.BU204_28920"/>
<evidence type="ECO:0000313" key="2">
    <source>
        <dbReference type="EMBL" id="OLF12531.1"/>
    </source>
</evidence>
<proteinExistence type="predicted"/>
<dbReference type="Proteomes" id="UP000185596">
    <property type="component" value="Unassembled WGS sequence"/>
</dbReference>
<accession>A0A1Q8CDT5</accession>
<evidence type="ECO:0000313" key="3">
    <source>
        <dbReference type="Proteomes" id="UP000185596"/>
    </source>
</evidence>
<reference evidence="2 3" key="1">
    <citation type="submission" date="2016-12" db="EMBL/GenBank/DDBJ databases">
        <title>The draft genome sequence of Actinophytocola sp. 11-183.</title>
        <authorList>
            <person name="Wang W."/>
            <person name="Yuan L."/>
        </authorList>
    </citation>
    <scope>NUCLEOTIDE SEQUENCE [LARGE SCALE GENOMIC DNA]</scope>
    <source>
        <strain evidence="2 3">11-183</strain>
    </source>
</reference>
<sequence length="209" mass="23679">MTSVEQSGSTNPGGGDDRRGDDRGRDDRGGDDRKRKRDEVKAEVTERATKKTRDEVNRRGGRGGAAARLFAQGGLRVRERTAESVRQRVADAQEDERRRTEAAEALATPFWAAFDEEPQFERTDSFYRHLEGGENPDEVTIDFFADTTVEDWLRGQPRGNFELVRADSERYGASTSFTVYFDRNRNPRRCVVGHFQGGKFVIIHVGPHQ</sequence>
<feature type="compositionally biased region" description="Polar residues" evidence="1">
    <location>
        <begin position="1"/>
        <end position="10"/>
    </location>
</feature>
<name>A0A1Q8CDT5_9PSEU</name>